<dbReference type="KEGG" id="achi:CDG60_15445"/>
<dbReference type="RefSeq" id="WP_087512732.1">
    <property type="nucleotide sequence ID" value="NZ_CP032134.1"/>
</dbReference>
<evidence type="ECO:0000313" key="1">
    <source>
        <dbReference type="EMBL" id="AXY57832.1"/>
    </source>
</evidence>
<dbReference type="Proteomes" id="UP000263753">
    <property type="component" value="Chromosome"/>
</dbReference>
<dbReference type="InterPro" id="IPR046611">
    <property type="entry name" value="DUF6670"/>
</dbReference>
<sequence length="360" mass="42251">MQLLMNLVDESRQLNQARFPLDLAYHPQKGWFRIIHQGIMIPDLPAPLHYFNFLTIIGQPNVPMLRNPSAIRTTAGDTAAVICSVSPQMAGHFHSYSVENDCYLRENHYQFADREILSGALPEFRLQRQDDELSVDLKITTKPVISHFTKLKLGLFEHWSLLCRCQGQITYKEQKFEIDQMGAFEYARAVNIPYLPLCFFTYQIINLKDQRQLLLAQLRNNFNQIVQSRIYLRDFHRATAIMYDENVIFSVHRVYPKVKTPNQQEMYLPREFEWHYRDDETEIHIQAQSRGDFKFGLAAGYVGSYCYQLTINDYEEEGTAGYCEYIDCRPLKWQEKKDEHPVVEKMMSTAPITVKIRKNT</sequence>
<evidence type="ECO:0000313" key="2">
    <source>
        <dbReference type="Proteomes" id="UP000263753"/>
    </source>
</evidence>
<name>A0A3B7LYD6_9GAMM</name>
<organism evidence="1 2">
    <name type="scientific">Acinetobacter chinensis</name>
    <dbReference type="NCBI Taxonomy" id="2004650"/>
    <lineage>
        <taxon>Bacteria</taxon>
        <taxon>Pseudomonadati</taxon>
        <taxon>Pseudomonadota</taxon>
        <taxon>Gammaproteobacteria</taxon>
        <taxon>Moraxellales</taxon>
        <taxon>Moraxellaceae</taxon>
        <taxon>Acinetobacter</taxon>
    </lineage>
</organism>
<dbReference type="Pfam" id="PF20375">
    <property type="entry name" value="DUF6670"/>
    <property type="match status" value="1"/>
</dbReference>
<gene>
    <name evidence="1" type="ORF">CDG60_15445</name>
</gene>
<reference evidence="2" key="1">
    <citation type="submission" date="2018-09" db="EMBL/GenBank/DDBJ databases">
        <title>The complete genome of Acinetobacter sp. strain WCHAc010005.</title>
        <authorList>
            <person name="Hu Y."/>
            <person name="Long H."/>
            <person name="Feng Y."/>
            <person name="Zong Z."/>
        </authorList>
    </citation>
    <scope>NUCLEOTIDE SEQUENCE [LARGE SCALE GENOMIC DNA]</scope>
    <source>
        <strain evidence="2">WCHAc010005</strain>
    </source>
</reference>
<dbReference type="AlphaFoldDB" id="A0A3B7LYD6"/>
<protein>
    <submittedName>
        <fullName evidence="1">Uncharacterized protein</fullName>
    </submittedName>
</protein>
<proteinExistence type="predicted"/>
<dbReference type="EMBL" id="CP032134">
    <property type="protein sequence ID" value="AXY57832.1"/>
    <property type="molecule type" value="Genomic_DNA"/>
</dbReference>
<accession>A0A3B7LYD6</accession>